<evidence type="ECO:0000313" key="2">
    <source>
        <dbReference type="Proteomes" id="UP000035681"/>
    </source>
</evidence>
<feature type="chain" id="PRO_5042142858" evidence="1">
    <location>
        <begin position="22"/>
        <end position="140"/>
    </location>
</feature>
<proteinExistence type="predicted"/>
<dbReference type="AlphaFoldDB" id="A0AAF5I324"/>
<keyword evidence="1" id="KW-0732">Signal</keyword>
<evidence type="ECO:0000313" key="3">
    <source>
        <dbReference type="WBParaSite" id="TCONS_00013592.p1"/>
    </source>
</evidence>
<feature type="signal peptide" evidence="1">
    <location>
        <begin position="1"/>
        <end position="21"/>
    </location>
</feature>
<sequence length="140" mass="16723">MNYKFIILVLFLCTLSTFVFSVKKKPVVKPIVEQSTKPLTVLLLDIKNKKKIYTMGKGKTGRHGTFYFRGEVKYSLNYEPNLKFTYKCFQKSPKKTACINKKNFNYPEPDIIERKNETIHLYFLNDIEVYEDFKYRKYKC</sequence>
<protein>
    <submittedName>
        <fullName evidence="3">Uncharacterized protein</fullName>
    </submittedName>
</protein>
<evidence type="ECO:0000256" key="1">
    <source>
        <dbReference type="SAM" id="SignalP"/>
    </source>
</evidence>
<reference evidence="3" key="1">
    <citation type="submission" date="2024-02" db="UniProtKB">
        <authorList>
            <consortium name="WormBaseParasite"/>
        </authorList>
    </citation>
    <scope>IDENTIFICATION</scope>
</reference>
<keyword evidence="2" id="KW-1185">Reference proteome</keyword>
<accession>A0AAF5I324</accession>
<name>A0AAF5I324_STRER</name>
<dbReference type="Proteomes" id="UP000035681">
    <property type="component" value="Unplaced"/>
</dbReference>
<dbReference type="WBParaSite" id="TCONS_00013592.p1">
    <property type="protein sequence ID" value="TCONS_00013592.p1"/>
    <property type="gene ID" value="XLOC_008371"/>
</dbReference>
<organism evidence="2 3">
    <name type="scientific">Strongyloides stercoralis</name>
    <name type="common">Threadworm</name>
    <dbReference type="NCBI Taxonomy" id="6248"/>
    <lineage>
        <taxon>Eukaryota</taxon>
        <taxon>Metazoa</taxon>
        <taxon>Ecdysozoa</taxon>
        <taxon>Nematoda</taxon>
        <taxon>Chromadorea</taxon>
        <taxon>Rhabditida</taxon>
        <taxon>Tylenchina</taxon>
        <taxon>Panagrolaimomorpha</taxon>
        <taxon>Strongyloidoidea</taxon>
        <taxon>Strongyloididae</taxon>
        <taxon>Strongyloides</taxon>
    </lineage>
</organism>